<feature type="short sequence motif" description="TonB C-terminal box" evidence="10">
    <location>
        <begin position="322"/>
        <end position="339"/>
    </location>
</feature>
<dbReference type="PANTHER" id="PTHR32552">
    <property type="entry name" value="FERRICHROME IRON RECEPTOR-RELATED"/>
    <property type="match status" value="1"/>
</dbReference>
<dbReference type="Gene3D" id="2.40.170.20">
    <property type="entry name" value="TonB-dependent receptor, beta-barrel domain"/>
    <property type="match status" value="1"/>
</dbReference>
<keyword evidence="6" id="KW-0798">TonB box</keyword>
<evidence type="ECO:0000256" key="7">
    <source>
        <dbReference type="ARBA" id="ARBA00023136"/>
    </source>
</evidence>
<dbReference type="GO" id="GO:0038023">
    <property type="term" value="F:signaling receptor activity"/>
    <property type="evidence" value="ECO:0007669"/>
    <property type="project" value="InterPro"/>
</dbReference>
<comment type="subcellular location">
    <subcellularLocation>
        <location evidence="1 9">Cell outer membrane</location>
        <topology evidence="1 9">Multi-pass membrane protein</topology>
    </subcellularLocation>
</comment>
<dbReference type="InterPro" id="IPR039426">
    <property type="entry name" value="TonB-dep_rcpt-like"/>
</dbReference>
<dbReference type="CDD" id="cd01347">
    <property type="entry name" value="ligand_gated_channel"/>
    <property type="match status" value="1"/>
</dbReference>
<evidence type="ECO:0000256" key="10">
    <source>
        <dbReference type="PROSITE-ProRule" id="PRU10144"/>
    </source>
</evidence>
<dbReference type="PANTHER" id="PTHR32552:SF82">
    <property type="entry name" value="FCUA PROTEIN"/>
    <property type="match status" value="1"/>
</dbReference>
<evidence type="ECO:0000256" key="9">
    <source>
        <dbReference type="PROSITE-ProRule" id="PRU01360"/>
    </source>
</evidence>
<dbReference type="EMBL" id="NQJF01000013">
    <property type="protein sequence ID" value="OYD22772.1"/>
    <property type="molecule type" value="Genomic_DNA"/>
</dbReference>
<evidence type="ECO:0000256" key="1">
    <source>
        <dbReference type="ARBA" id="ARBA00004571"/>
    </source>
</evidence>
<keyword evidence="7 9" id="KW-0472">Membrane</keyword>
<sequence length="339" mass="37054">MLMPASTIRSRVIVLGRPLVVVLPADIITNIYRPVWGDVSTVFNARPITQRELELTSFGLADTLSFAQDRLHLTLGLRHQRVVQDSFFGPDSIPISSYDESALTPAAAVLFELTDQVSVYANYIEGLSQGASAPSTASNSGETFKPYKTKQKEVGLKFDLGEFAHTLSFYEITRPSSYTDPVTNVFSFGGEQRNRGVEWGFFGSPAEHVRLMGGVAYVDPELTKTAGGINQGKQATGIPKLQAKLGAEWDLPFVQGLTLTGNASAVSRQYLNEDNSLSLPGRTLYDLGARYSTQVSGYPVTWRLNIENLTNKAYWAKPHYTTLALGAPRTVMLSATVGF</sequence>
<gene>
    <name evidence="12" type="ORF">B6S09_14995</name>
</gene>
<evidence type="ECO:0000256" key="3">
    <source>
        <dbReference type="ARBA" id="ARBA00022452"/>
    </source>
</evidence>
<dbReference type="AlphaFoldDB" id="A0A235CE14"/>
<evidence type="ECO:0000313" key="13">
    <source>
        <dbReference type="Proteomes" id="UP000243640"/>
    </source>
</evidence>
<dbReference type="InterPro" id="IPR010105">
    <property type="entry name" value="TonB_sidphr_rcpt"/>
</dbReference>
<dbReference type="OrthoDB" id="127311at2"/>
<keyword evidence="4 9" id="KW-0812">Transmembrane</keyword>
<dbReference type="InterPro" id="IPR010917">
    <property type="entry name" value="TonB_rcpt_CS"/>
</dbReference>
<evidence type="ECO:0000256" key="2">
    <source>
        <dbReference type="ARBA" id="ARBA00022448"/>
    </source>
</evidence>
<keyword evidence="2 9" id="KW-0813">Transport</keyword>
<dbReference type="Pfam" id="PF00593">
    <property type="entry name" value="TonB_dep_Rec_b-barrel"/>
    <property type="match status" value="1"/>
</dbReference>
<evidence type="ECO:0000256" key="4">
    <source>
        <dbReference type="ARBA" id="ARBA00022692"/>
    </source>
</evidence>
<dbReference type="GO" id="GO:0015344">
    <property type="term" value="F:siderophore uptake transmembrane transporter activity"/>
    <property type="evidence" value="ECO:0007669"/>
    <property type="project" value="TreeGrafter"/>
</dbReference>
<organism evidence="12 13">
    <name type="scientific">Oceanimonas baumannii</name>
    <dbReference type="NCBI Taxonomy" id="129578"/>
    <lineage>
        <taxon>Bacteria</taxon>
        <taxon>Pseudomonadati</taxon>
        <taxon>Pseudomonadota</taxon>
        <taxon>Gammaproteobacteria</taxon>
        <taxon>Aeromonadales</taxon>
        <taxon>Aeromonadaceae</taxon>
        <taxon>Oceanimonas</taxon>
    </lineage>
</organism>
<dbReference type="InterPro" id="IPR036942">
    <property type="entry name" value="Beta-barrel_TonB_sf"/>
</dbReference>
<keyword evidence="3 9" id="KW-1134">Transmembrane beta strand</keyword>
<evidence type="ECO:0000256" key="6">
    <source>
        <dbReference type="ARBA" id="ARBA00023077"/>
    </source>
</evidence>
<protein>
    <recommendedName>
        <fullName evidence="11">TonB-dependent receptor-like beta-barrel domain-containing protein</fullName>
    </recommendedName>
</protein>
<comment type="caution">
    <text evidence="12">The sequence shown here is derived from an EMBL/GenBank/DDBJ whole genome shotgun (WGS) entry which is preliminary data.</text>
</comment>
<name>A0A235CE14_9GAMM</name>
<evidence type="ECO:0000259" key="11">
    <source>
        <dbReference type="Pfam" id="PF00593"/>
    </source>
</evidence>
<accession>A0A235CE14</accession>
<comment type="similarity">
    <text evidence="9">Belongs to the TonB-dependent receptor family.</text>
</comment>
<dbReference type="InterPro" id="IPR000531">
    <property type="entry name" value="Beta-barrel_TonB"/>
</dbReference>
<proteinExistence type="inferred from homology"/>
<dbReference type="PROSITE" id="PS01156">
    <property type="entry name" value="TONB_DEPENDENT_REC_2"/>
    <property type="match status" value="1"/>
</dbReference>
<reference evidence="12 13" key="1">
    <citation type="submission" date="2017-08" db="EMBL/GenBank/DDBJ databases">
        <title>Draft Genome Sequence of the Marine Bacterium Oceanimonas baumannii ATCC 700832.</title>
        <authorList>
            <person name="Mcclelland W.D."/>
            <person name="Brennan M.A."/>
            <person name="Trachtenberg A.M."/>
            <person name="Maclea K.S."/>
        </authorList>
    </citation>
    <scope>NUCLEOTIDE SEQUENCE [LARGE SCALE GENOMIC DNA]</scope>
    <source>
        <strain evidence="12 13">ATCC 700832</strain>
    </source>
</reference>
<dbReference type="PROSITE" id="PS52016">
    <property type="entry name" value="TONB_DEPENDENT_REC_3"/>
    <property type="match status" value="1"/>
</dbReference>
<evidence type="ECO:0000313" key="12">
    <source>
        <dbReference type="EMBL" id="OYD22772.1"/>
    </source>
</evidence>
<evidence type="ECO:0000256" key="8">
    <source>
        <dbReference type="ARBA" id="ARBA00023237"/>
    </source>
</evidence>
<dbReference type="NCBIfam" id="TIGR01783">
    <property type="entry name" value="TonB-siderophor"/>
    <property type="match status" value="1"/>
</dbReference>
<keyword evidence="8 9" id="KW-0998">Cell outer membrane</keyword>
<dbReference type="GO" id="GO:0015891">
    <property type="term" value="P:siderophore transport"/>
    <property type="evidence" value="ECO:0007669"/>
    <property type="project" value="InterPro"/>
</dbReference>
<evidence type="ECO:0000256" key="5">
    <source>
        <dbReference type="ARBA" id="ARBA00023065"/>
    </source>
</evidence>
<dbReference type="GO" id="GO:0009279">
    <property type="term" value="C:cell outer membrane"/>
    <property type="evidence" value="ECO:0007669"/>
    <property type="project" value="UniProtKB-SubCell"/>
</dbReference>
<dbReference type="Proteomes" id="UP000243640">
    <property type="component" value="Unassembled WGS sequence"/>
</dbReference>
<dbReference type="SUPFAM" id="SSF56935">
    <property type="entry name" value="Porins"/>
    <property type="match status" value="1"/>
</dbReference>
<keyword evidence="5" id="KW-0406">Ion transport</keyword>
<feature type="domain" description="TonB-dependent receptor-like beta-barrel" evidence="11">
    <location>
        <begin position="47"/>
        <end position="309"/>
    </location>
</feature>